<reference evidence="1 2" key="1">
    <citation type="submission" date="2017-10" db="EMBL/GenBank/DDBJ databases">
        <title>Sequencing the genomes of 1000 actinobacteria strains.</title>
        <authorList>
            <person name="Klenk H.-P."/>
        </authorList>
    </citation>
    <scope>NUCLEOTIDE SEQUENCE [LARGE SCALE GENOMIC DNA]</scope>
    <source>
        <strain evidence="1 2">DSM 46092</strain>
    </source>
</reference>
<comment type="caution">
    <text evidence="1">The sequence shown here is derived from an EMBL/GenBank/DDBJ whole genome shotgun (WGS) entry which is preliminary data.</text>
</comment>
<evidence type="ECO:0008006" key="3">
    <source>
        <dbReference type="Google" id="ProtNLM"/>
    </source>
</evidence>
<sequence>MHKVIVAEFLTLDGIVEDPDGSGGTPHGGWAFRYGPGPVSGDKFHLGTVLDTGVNHASSQLGDMIPHRRRTGRARW</sequence>
<dbReference type="AlphaFoldDB" id="A0A2A9FBN7"/>
<gene>
    <name evidence="1" type="ORF">ATK36_2972</name>
</gene>
<dbReference type="EMBL" id="PDJK01000002">
    <property type="protein sequence ID" value="PFG47910.1"/>
    <property type="molecule type" value="Genomic_DNA"/>
</dbReference>
<organism evidence="1 2">
    <name type="scientific">Amycolatopsis sulphurea</name>
    <dbReference type="NCBI Taxonomy" id="76022"/>
    <lineage>
        <taxon>Bacteria</taxon>
        <taxon>Bacillati</taxon>
        <taxon>Actinomycetota</taxon>
        <taxon>Actinomycetes</taxon>
        <taxon>Pseudonocardiales</taxon>
        <taxon>Pseudonocardiaceae</taxon>
        <taxon>Amycolatopsis</taxon>
    </lineage>
</organism>
<evidence type="ECO:0000313" key="2">
    <source>
        <dbReference type="Proteomes" id="UP000243542"/>
    </source>
</evidence>
<proteinExistence type="predicted"/>
<keyword evidence="2" id="KW-1185">Reference proteome</keyword>
<evidence type="ECO:0000313" key="1">
    <source>
        <dbReference type="EMBL" id="PFG47910.1"/>
    </source>
</evidence>
<name>A0A2A9FBN7_9PSEU</name>
<protein>
    <recommendedName>
        <fullName evidence="3">RibD domain-containing protein</fullName>
    </recommendedName>
</protein>
<accession>A0A2A9FBN7</accession>
<dbReference type="RefSeq" id="WP_387000901.1">
    <property type="nucleotide sequence ID" value="NZ_JBIAKZ010000024.1"/>
</dbReference>
<dbReference type="Proteomes" id="UP000243542">
    <property type="component" value="Unassembled WGS sequence"/>
</dbReference>